<evidence type="ECO:0000256" key="2">
    <source>
        <dbReference type="SAM" id="SignalP"/>
    </source>
</evidence>
<dbReference type="STRING" id="1176587.A8C56_11625"/>
<name>A0A1A9I1L4_9BACT</name>
<dbReference type="EMBL" id="CP015772">
    <property type="protein sequence ID" value="ANH81538.1"/>
    <property type="molecule type" value="Genomic_DNA"/>
</dbReference>
<evidence type="ECO:0000313" key="3">
    <source>
        <dbReference type="EMBL" id="ANH81538.1"/>
    </source>
</evidence>
<dbReference type="Proteomes" id="UP000077667">
    <property type="component" value="Chromosome"/>
</dbReference>
<keyword evidence="1" id="KW-1133">Transmembrane helix</keyword>
<protein>
    <submittedName>
        <fullName evidence="3">CcmD family protein</fullName>
    </submittedName>
</protein>
<evidence type="ECO:0000256" key="1">
    <source>
        <dbReference type="SAM" id="Phobius"/>
    </source>
</evidence>
<feature type="signal peptide" evidence="2">
    <location>
        <begin position="1"/>
        <end position="22"/>
    </location>
</feature>
<sequence length="70" mass="7961">MKQTGTGFMILLLLSLPGLAMAQSSVDSLMRSDGRIYVVIAVLLIILLGLFFYLFRVERRLKKLEDQNKD</sequence>
<keyword evidence="1" id="KW-0812">Transmembrane</keyword>
<dbReference type="AlphaFoldDB" id="A0A1A9I1L4"/>
<dbReference type="KEGG" id="nia:A8C56_11625"/>
<keyword evidence="4" id="KW-1185">Reference proteome</keyword>
<accession>A0A1A9I1L4</accession>
<feature type="transmembrane region" description="Helical" evidence="1">
    <location>
        <begin position="38"/>
        <end position="55"/>
    </location>
</feature>
<gene>
    <name evidence="3" type="ORF">A8C56_11625</name>
</gene>
<proteinExistence type="predicted"/>
<keyword evidence="2" id="KW-0732">Signal</keyword>
<dbReference type="Pfam" id="PF20077">
    <property type="entry name" value="CcmD_alt"/>
    <property type="match status" value="1"/>
</dbReference>
<keyword evidence="1" id="KW-0472">Membrane</keyword>
<dbReference type="RefSeq" id="WP_067756026.1">
    <property type="nucleotide sequence ID" value="NZ_CP015772.1"/>
</dbReference>
<feature type="chain" id="PRO_5008389718" evidence="2">
    <location>
        <begin position="23"/>
        <end position="70"/>
    </location>
</feature>
<reference evidence="3 4" key="1">
    <citation type="submission" date="2016-05" db="EMBL/GenBank/DDBJ databases">
        <title>Niabella ginsenosidivorans BS26 whole genome sequencing.</title>
        <authorList>
            <person name="Im W.T."/>
            <person name="Siddiqi M.Z."/>
        </authorList>
    </citation>
    <scope>NUCLEOTIDE SEQUENCE [LARGE SCALE GENOMIC DNA]</scope>
    <source>
        <strain evidence="3 4">BS26</strain>
    </source>
</reference>
<organism evidence="3 4">
    <name type="scientific">Niabella ginsenosidivorans</name>
    <dbReference type="NCBI Taxonomy" id="1176587"/>
    <lineage>
        <taxon>Bacteria</taxon>
        <taxon>Pseudomonadati</taxon>
        <taxon>Bacteroidota</taxon>
        <taxon>Chitinophagia</taxon>
        <taxon>Chitinophagales</taxon>
        <taxon>Chitinophagaceae</taxon>
        <taxon>Niabella</taxon>
    </lineage>
</organism>
<evidence type="ECO:0000313" key="4">
    <source>
        <dbReference type="Proteomes" id="UP000077667"/>
    </source>
</evidence>